<dbReference type="PANTHER" id="PTHR46696:SF1">
    <property type="entry name" value="CYTOCHROME P450 YJIB-RELATED"/>
    <property type="match status" value="1"/>
</dbReference>
<evidence type="ECO:0000256" key="4">
    <source>
        <dbReference type="ARBA" id="ARBA00023002"/>
    </source>
</evidence>
<dbReference type="PRINTS" id="PR00359">
    <property type="entry name" value="BP450"/>
</dbReference>
<name>A0ABS1M087_9NOCA</name>
<keyword evidence="2 7" id="KW-0349">Heme</keyword>
<dbReference type="Gene3D" id="1.10.630.10">
    <property type="entry name" value="Cytochrome P450"/>
    <property type="match status" value="1"/>
</dbReference>
<dbReference type="Pfam" id="PF00067">
    <property type="entry name" value="p450"/>
    <property type="match status" value="1"/>
</dbReference>
<evidence type="ECO:0000256" key="3">
    <source>
        <dbReference type="ARBA" id="ARBA00022723"/>
    </source>
</evidence>
<dbReference type="InterPro" id="IPR017972">
    <property type="entry name" value="Cyt_P450_CS"/>
</dbReference>
<comment type="similarity">
    <text evidence="1 7">Belongs to the cytochrome P450 family.</text>
</comment>
<keyword evidence="5 7" id="KW-0408">Iron</keyword>
<comment type="caution">
    <text evidence="8">The sequence shown here is derived from an EMBL/GenBank/DDBJ whole genome shotgun (WGS) entry which is preliminary data.</text>
</comment>
<dbReference type="CDD" id="cd20625">
    <property type="entry name" value="CYP164-like"/>
    <property type="match status" value="1"/>
</dbReference>
<evidence type="ECO:0000313" key="8">
    <source>
        <dbReference type="EMBL" id="MBL1073746.1"/>
    </source>
</evidence>
<reference evidence="8 9" key="1">
    <citation type="submission" date="2021-01" db="EMBL/GenBank/DDBJ databases">
        <title>WGS of actinomycetes isolated from Thailand.</title>
        <authorList>
            <person name="Thawai C."/>
        </authorList>
    </citation>
    <scope>NUCLEOTIDE SEQUENCE [LARGE SCALE GENOMIC DNA]</scope>
    <source>
        <strain evidence="8 9">LPG 2</strain>
    </source>
</reference>
<dbReference type="PANTHER" id="PTHR46696">
    <property type="entry name" value="P450, PUTATIVE (EUROFUNG)-RELATED"/>
    <property type="match status" value="1"/>
</dbReference>
<accession>A0ABS1M087</accession>
<evidence type="ECO:0000256" key="7">
    <source>
        <dbReference type="RuleBase" id="RU000461"/>
    </source>
</evidence>
<protein>
    <submittedName>
        <fullName evidence="8">Cytochrome P450</fullName>
    </submittedName>
</protein>
<dbReference type="Proteomes" id="UP000602198">
    <property type="component" value="Unassembled WGS sequence"/>
</dbReference>
<evidence type="ECO:0000256" key="5">
    <source>
        <dbReference type="ARBA" id="ARBA00023004"/>
    </source>
</evidence>
<dbReference type="PROSITE" id="PS00086">
    <property type="entry name" value="CYTOCHROME_P450"/>
    <property type="match status" value="1"/>
</dbReference>
<sequence length="458" mass="50306">MRGFGWTQNVVAQRHCAFVGCRARAPARRRRAAGDREAAVTVTDSSGAGSYFQLFDHSVRADPYPLYERMRAAGALRLPGAPIVLLTRHADCTAALRDPRASSQNSMPRLRFALTPEGVEVPTNLVAPRHNPSFLFLDAPDHTRLRRLVQKAFTPRVVAELAPRITRFVDEAFDRAAETGRFDAVEDLGYPLPITVICELLGVPLEDEPLLRRLSAALARLLDPAAPTEAGFGVDLADMITAREELDDYFDRLAAQRRHDPGPDLLTQLIAAEDAGDTLSHSELIATCGLLLIAGHETTVNLISNTILALSRRGDVLAELRENPGLATQVIEETLRYDPPVQMMPRVALETMQFGETKVDAGEVLMVIIAAANRDPETFAEPGRFDIARDNRHVSFGLGAHFCLGAPLARLEARIAVTRFAQRMREPRLVADPPVYRMHVNLRGPAALPIEFDGVQAS</sequence>
<evidence type="ECO:0000256" key="6">
    <source>
        <dbReference type="ARBA" id="ARBA00023033"/>
    </source>
</evidence>
<keyword evidence="6 7" id="KW-0503">Monooxygenase</keyword>
<dbReference type="PRINTS" id="PR00385">
    <property type="entry name" value="P450"/>
</dbReference>
<dbReference type="SUPFAM" id="SSF48264">
    <property type="entry name" value="Cytochrome P450"/>
    <property type="match status" value="1"/>
</dbReference>
<evidence type="ECO:0000256" key="1">
    <source>
        <dbReference type="ARBA" id="ARBA00010617"/>
    </source>
</evidence>
<gene>
    <name evidence="8" type="ORF">JK358_05010</name>
</gene>
<evidence type="ECO:0000313" key="9">
    <source>
        <dbReference type="Proteomes" id="UP000602198"/>
    </source>
</evidence>
<keyword evidence="4 7" id="KW-0560">Oxidoreductase</keyword>
<proteinExistence type="inferred from homology"/>
<dbReference type="InterPro" id="IPR001128">
    <property type="entry name" value="Cyt_P450"/>
</dbReference>
<keyword evidence="3 7" id="KW-0479">Metal-binding</keyword>
<evidence type="ECO:0000256" key="2">
    <source>
        <dbReference type="ARBA" id="ARBA00022617"/>
    </source>
</evidence>
<organism evidence="8 9">
    <name type="scientific">Nocardia acididurans</name>
    <dbReference type="NCBI Taxonomy" id="2802282"/>
    <lineage>
        <taxon>Bacteria</taxon>
        <taxon>Bacillati</taxon>
        <taxon>Actinomycetota</taxon>
        <taxon>Actinomycetes</taxon>
        <taxon>Mycobacteriales</taxon>
        <taxon>Nocardiaceae</taxon>
        <taxon>Nocardia</taxon>
    </lineage>
</organism>
<dbReference type="EMBL" id="JAERRJ010000002">
    <property type="protein sequence ID" value="MBL1073746.1"/>
    <property type="molecule type" value="Genomic_DNA"/>
</dbReference>
<dbReference type="InterPro" id="IPR002397">
    <property type="entry name" value="Cyt_P450_B"/>
</dbReference>
<keyword evidence="9" id="KW-1185">Reference proteome</keyword>
<dbReference type="InterPro" id="IPR036396">
    <property type="entry name" value="Cyt_P450_sf"/>
</dbReference>